<evidence type="ECO:0000256" key="4">
    <source>
        <dbReference type="ARBA" id="ARBA00022729"/>
    </source>
</evidence>
<dbReference type="RefSeq" id="WP_175533967.1">
    <property type="nucleotide sequence ID" value="NZ_FOSQ01000006.1"/>
</dbReference>
<dbReference type="Pfam" id="PF03480">
    <property type="entry name" value="DctP"/>
    <property type="match status" value="1"/>
</dbReference>
<evidence type="ECO:0000313" key="6">
    <source>
        <dbReference type="Proteomes" id="UP000199473"/>
    </source>
</evidence>
<dbReference type="NCBIfam" id="NF037995">
    <property type="entry name" value="TRAP_S1"/>
    <property type="match status" value="1"/>
</dbReference>
<gene>
    <name evidence="5" type="ORF">SAMN02745775_10626</name>
</gene>
<comment type="similarity">
    <text evidence="2">Belongs to the bacterial solute-binding protein 7 family.</text>
</comment>
<dbReference type="Gene3D" id="3.40.190.170">
    <property type="entry name" value="Bacterial extracellular solute-binding protein, family 7"/>
    <property type="match status" value="1"/>
</dbReference>
<sequence length="326" mass="34479">MRLSRRAAFGAATMLFAVPRVARAQSRRFRLGHNNSTDSVLHAAAMGFDAALKAASDGRYGLEIVPNSALGSEAEMLKAVTEGTLDMTIAPVGTTAALVREVGLLETPYLFRDAAQARTALDGALGQHCSALLRDKGLVVGAWGEVGFRHITANRPIRDPSALRGLRIRVPLSEAIMESFRAMGAAAEALPFPQLPEALRTGRFEAQENPVNIIVAAQLQRFQSHLSLTGHVYTPAAMAVSNEVLEEVPAADRALILAAMPAGAVASRQLADRMESAGLDQLRASGMTVVTDVDGAAMRAATAPARERLSAVFGADSVRRMTGLVS</sequence>
<dbReference type="Proteomes" id="UP000199473">
    <property type="component" value="Unassembled WGS sequence"/>
</dbReference>
<dbReference type="GO" id="GO:0030288">
    <property type="term" value="C:outer membrane-bounded periplasmic space"/>
    <property type="evidence" value="ECO:0007669"/>
    <property type="project" value="InterPro"/>
</dbReference>
<evidence type="ECO:0000256" key="2">
    <source>
        <dbReference type="ARBA" id="ARBA00009023"/>
    </source>
</evidence>
<dbReference type="SUPFAM" id="SSF53850">
    <property type="entry name" value="Periplasmic binding protein-like II"/>
    <property type="match status" value="1"/>
</dbReference>
<dbReference type="NCBIfam" id="TIGR00787">
    <property type="entry name" value="dctP"/>
    <property type="match status" value="1"/>
</dbReference>
<organism evidence="5 6">
    <name type="scientific">Falsiroseomonas stagni DSM 19981</name>
    <dbReference type="NCBI Taxonomy" id="1123062"/>
    <lineage>
        <taxon>Bacteria</taxon>
        <taxon>Pseudomonadati</taxon>
        <taxon>Pseudomonadota</taxon>
        <taxon>Alphaproteobacteria</taxon>
        <taxon>Acetobacterales</taxon>
        <taxon>Roseomonadaceae</taxon>
        <taxon>Falsiroseomonas</taxon>
    </lineage>
</organism>
<keyword evidence="4" id="KW-0732">Signal</keyword>
<evidence type="ECO:0000256" key="1">
    <source>
        <dbReference type="ARBA" id="ARBA00004196"/>
    </source>
</evidence>
<dbReference type="PANTHER" id="PTHR33376:SF4">
    <property type="entry name" value="SIALIC ACID-BINDING PERIPLASMIC PROTEIN SIAP"/>
    <property type="match status" value="1"/>
</dbReference>
<name>A0A1I4BRW9_9PROT</name>
<keyword evidence="3" id="KW-0813">Transport</keyword>
<dbReference type="STRING" id="1123062.SAMN02745775_10626"/>
<dbReference type="InterPro" id="IPR004682">
    <property type="entry name" value="TRAP_DctP"/>
</dbReference>
<dbReference type="InterPro" id="IPR018389">
    <property type="entry name" value="DctP_fam"/>
</dbReference>
<dbReference type="GO" id="GO:0055085">
    <property type="term" value="P:transmembrane transport"/>
    <property type="evidence" value="ECO:0007669"/>
    <property type="project" value="InterPro"/>
</dbReference>
<dbReference type="EMBL" id="FOSQ01000006">
    <property type="protein sequence ID" value="SFK70746.1"/>
    <property type="molecule type" value="Genomic_DNA"/>
</dbReference>
<accession>A0A1I4BRW9</accession>
<reference evidence="5 6" key="1">
    <citation type="submission" date="2016-10" db="EMBL/GenBank/DDBJ databases">
        <authorList>
            <person name="de Groot N.N."/>
        </authorList>
    </citation>
    <scope>NUCLEOTIDE SEQUENCE [LARGE SCALE GENOMIC DNA]</scope>
    <source>
        <strain evidence="5 6">DSM 19981</strain>
    </source>
</reference>
<evidence type="ECO:0000256" key="3">
    <source>
        <dbReference type="ARBA" id="ARBA00022448"/>
    </source>
</evidence>
<proteinExistence type="inferred from homology"/>
<protein>
    <submittedName>
        <fullName evidence="5">Tripartite ATP-independent transporter solute receptor, DctP family</fullName>
    </submittedName>
</protein>
<dbReference type="PIRSF" id="PIRSF006470">
    <property type="entry name" value="DctB"/>
    <property type="match status" value="1"/>
</dbReference>
<comment type="subcellular location">
    <subcellularLocation>
        <location evidence="1">Cell envelope</location>
    </subcellularLocation>
</comment>
<dbReference type="PANTHER" id="PTHR33376">
    <property type="match status" value="1"/>
</dbReference>
<dbReference type="CDD" id="cd13603">
    <property type="entry name" value="PBP2_TRAP_Siap_TeaA_like"/>
    <property type="match status" value="1"/>
</dbReference>
<evidence type="ECO:0000313" key="5">
    <source>
        <dbReference type="EMBL" id="SFK70746.1"/>
    </source>
</evidence>
<keyword evidence="5" id="KW-0675">Receptor</keyword>
<dbReference type="AlphaFoldDB" id="A0A1I4BRW9"/>
<dbReference type="InterPro" id="IPR038404">
    <property type="entry name" value="TRAP_DctP_sf"/>
</dbReference>
<keyword evidence="6" id="KW-1185">Reference proteome</keyword>